<organism evidence="2 3">
    <name type="scientific">Nocardia goodfellowii</name>
    <dbReference type="NCBI Taxonomy" id="882446"/>
    <lineage>
        <taxon>Bacteria</taxon>
        <taxon>Bacillati</taxon>
        <taxon>Actinomycetota</taxon>
        <taxon>Actinomycetes</taxon>
        <taxon>Mycobacteriales</taxon>
        <taxon>Nocardiaceae</taxon>
        <taxon>Nocardia</taxon>
    </lineage>
</organism>
<dbReference type="EMBL" id="JAGGMR010000001">
    <property type="protein sequence ID" value="MBP2187303.1"/>
    <property type="molecule type" value="Genomic_DNA"/>
</dbReference>
<accession>A0ABS4Q6U2</accession>
<evidence type="ECO:0000313" key="2">
    <source>
        <dbReference type="EMBL" id="MBP2187303.1"/>
    </source>
</evidence>
<keyword evidence="1" id="KW-1133">Transmembrane helix</keyword>
<protein>
    <submittedName>
        <fullName evidence="2">NO-binding membrane sensor protein with MHYT domain</fullName>
    </submittedName>
</protein>
<keyword evidence="1" id="KW-0472">Membrane</keyword>
<reference evidence="2 3" key="1">
    <citation type="submission" date="2021-03" db="EMBL/GenBank/DDBJ databases">
        <title>Sequencing the genomes of 1000 actinobacteria strains.</title>
        <authorList>
            <person name="Klenk H.-P."/>
        </authorList>
    </citation>
    <scope>NUCLEOTIDE SEQUENCE [LARGE SCALE GENOMIC DNA]</scope>
    <source>
        <strain evidence="2 3">DSM 45516</strain>
    </source>
</reference>
<keyword evidence="3" id="KW-1185">Reference proteome</keyword>
<comment type="caution">
    <text evidence="2">The sequence shown here is derived from an EMBL/GenBank/DDBJ whole genome shotgun (WGS) entry which is preliminary data.</text>
</comment>
<keyword evidence="1" id="KW-0812">Transmembrane</keyword>
<name>A0ABS4Q6U2_9NOCA</name>
<evidence type="ECO:0000313" key="3">
    <source>
        <dbReference type="Proteomes" id="UP001519325"/>
    </source>
</evidence>
<feature type="transmembrane region" description="Helical" evidence="1">
    <location>
        <begin position="43"/>
        <end position="61"/>
    </location>
</feature>
<sequence>MADQPETKRGFSPSLLIVGLLALAVSAWGLIGPATMPVSGAISFGWILVITAIVIGVLLVLSPRKRR</sequence>
<gene>
    <name evidence="2" type="ORF">BJ987_000204</name>
</gene>
<evidence type="ECO:0000256" key="1">
    <source>
        <dbReference type="SAM" id="Phobius"/>
    </source>
</evidence>
<feature type="transmembrane region" description="Helical" evidence="1">
    <location>
        <begin position="12"/>
        <end position="31"/>
    </location>
</feature>
<dbReference type="Proteomes" id="UP001519325">
    <property type="component" value="Unassembled WGS sequence"/>
</dbReference>
<proteinExistence type="predicted"/>
<dbReference type="RefSeq" id="WP_209883817.1">
    <property type="nucleotide sequence ID" value="NZ_JAGGMR010000001.1"/>
</dbReference>